<dbReference type="FunFam" id="3.40.50.300:FF:000335">
    <property type="entry name" value="ATP binding cassette subfamily A member 5"/>
    <property type="match status" value="1"/>
</dbReference>
<feature type="transmembrane region" description="Helical" evidence="11">
    <location>
        <begin position="1340"/>
        <end position="1358"/>
    </location>
</feature>
<dbReference type="Pfam" id="PF23321">
    <property type="entry name" value="R1_ABCA1"/>
    <property type="match status" value="1"/>
</dbReference>
<dbReference type="EMBL" id="HBEF01014968">
    <property type="protein sequence ID" value="CAD8337248.1"/>
    <property type="molecule type" value="Transcribed_RNA"/>
</dbReference>
<accession>A0A7R9WXL1</accession>
<dbReference type="InterPro" id="IPR003593">
    <property type="entry name" value="AAA+_ATPase"/>
</dbReference>
<name>A0A7R9WXL1_9STRA</name>
<dbReference type="GO" id="GO:0005524">
    <property type="term" value="F:ATP binding"/>
    <property type="evidence" value="ECO:0007669"/>
    <property type="project" value="UniProtKB-KW"/>
</dbReference>
<feature type="transmembrane region" description="Helical" evidence="11">
    <location>
        <begin position="372"/>
        <end position="393"/>
    </location>
</feature>
<dbReference type="SMART" id="SM00382">
    <property type="entry name" value="AAA"/>
    <property type="match status" value="2"/>
</dbReference>
<dbReference type="GO" id="GO:0005319">
    <property type="term" value="F:lipid transporter activity"/>
    <property type="evidence" value="ECO:0007669"/>
    <property type="project" value="TreeGrafter"/>
</dbReference>
<dbReference type="Pfam" id="PF12698">
    <property type="entry name" value="ABC2_membrane_3"/>
    <property type="match status" value="2"/>
</dbReference>
<dbReference type="InterPro" id="IPR017871">
    <property type="entry name" value="ABC_transporter-like_CS"/>
</dbReference>
<feature type="domain" description="ABC transporter" evidence="12">
    <location>
        <begin position="1563"/>
        <end position="1802"/>
    </location>
</feature>
<dbReference type="PANTHER" id="PTHR19229:SF36">
    <property type="entry name" value="ATP-BINDING CASSETTE SUB-FAMILY A MEMBER 2"/>
    <property type="match status" value="1"/>
</dbReference>
<evidence type="ECO:0000256" key="8">
    <source>
        <dbReference type="ARBA" id="ARBA00022989"/>
    </source>
</evidence>
<feature type="compositionally biased region" description="Polar residues" evidence="10">
    <location>
        <begin position="959"/>
        <end position="971"/>
    </location>
</feature>
<dbReference type="GO" id="GO:0016887">
    <property type="term" value="F:ATP hydrolysis activity"/>
    <property type="evidence" value="ECO:0007669"/>
    <property type="project" value="InterPro"/>
</dbReference>
<evidence type="ECO:0000313" key="13">
    <source>
        <dbReference type="EMBL" id="CAD8337248.1"/>
    </source>
</evidence>
<feature type="transmembrane region" description="Helical" evidence="11">
    <location>
        <begin position="1283"/>
        <end position="1305"/>
    </location>
</feature>
<evidence type="ECO:0000256" key="7">
    <source>
        <dbReference type="ARBA" id="ARBA00022840"/>
    </source>
</evidence>
<evidence type="ECO:0000256" key="1">
    <source>
        <dbReference type="ARBA" id="ARBA00004141"/>
    </source>
</evidence>
<feature type="transmembrane region" description="Helical" evidence="11">
    <location>
        <begin position="1364"/>
        <end position="1386"/>
    </location>
</feature>
<feature type="domain" description="ABC transporter" evidence="12">
    <location>
        <begin position="635"/>
        <end position="868"/>
    </location>
</feature>
<dbReference type="Gene3D" id="3.40.50.300">
    <property type="entry name" value="P-loop containing nucleotide triphosphate hydrolases"/>
    <property type="match status" value="2"/>
</dbReference>
<evidence type="ECO:0000256" key="11">
    <source>
        <dbReference type="SAM" id="Phobius"/>
    </source>
</evidence>
<keyword evidence="5" id="KW-0677">Repeat</keyword>
<feature type="transmembrane region" description="Helical" evidence="11">
    <location>
        <begin position="1479"/>
        <end position="1497"/>
    </location>
</feature>
<evidence type="ECO:0000256" key="2">
    <source>
        <dbReference type="ARBA" id="ARBA00008869"/>
    </source>
</evidence>
<feature type="transmembrane region" description="Helical" evidence="11">
    <location>
        <begin position="449"/>
        <end position="472"/>
    </location>
</feature>
<dbReference type="InterPro" id="IPR013525">
    <property type="entry name" value="ABC2_TM"/>
</dbReference>
<feature type="transmembrane region" description="Helical" evidence="11">
    <location>
        <begin position="1030"/>
        <end position="1048"/>
    </location>
</feature>
<gene>
    <name evidence="13" type="ORF">CAUS1442_LOCUS9376</name>
</gene>
<dbReference type="SUPFAM" id="SSF52540">
    <property type="entry name" value="P-loop containing nucleoside triphosphate hydrolases"/>
    <property type="match status" value="2"/>
</dbReference>
<keyword evidence="6" id="KW-0547">Nucleotide-binding</keyword>
<evidence type="ECO:0000256" key="9">
    <source>
        <dbReference type="ARBA" id="ARBA00023136"/>
    </source>
</evidence>
<evidence type="ECO:0000256" key="10">
    <source>
        <dbReference type="SAM" id="MobiDB-lite"/>
    </source>
</evidence>
<keyword evidence="9 11" id="KW-0472">Membrane</keyword>
<feature type="transmembrane region" description="Helical" evidence="11">
    <location>
        <begin position="1398"/>
        <end position="1422"/>
    </location>
</feature>
<feature type="transmembrane region" description="Helical" evidence="11">
    <location>
        <begin position="414"/>
        <end position="437"/>
    </location>
</feature>
<evidence type="ECO:0000259" key="12">
    <source>
        <dbReference type="PROSITE" id="PS50893"/>
    </source>
</evidence>
<feature type="transmembrane region" description="Helical" evidence="11">
    <location>
        <begin position="21"/>
        <end position="42"/>
    </location>
</feature>
<keyword evidence="7" id="KW-0067">ATP-binding</keyword>
<proteinExistence type="inferred from homology"/>
<organism evidence="13">
    <name type="scientific">Craspedostauros australis</name>
    <dbReference type="NCBI Taxonomy" id="1486917"/>
    <lineage>
        <taxon>Eukaryota</taxon>
        <taxon>Sar</taxon>
        <taxon>Stramenopiles</taxon>
        <taxon>Ochrophyta</taxon>
        <taxon>Bacillariophyta</taxon>
        <taxon>Bacillariophyceae</taxon>
        <taxon>Bacillariophycidae</taxon>
        <taxon>Naviculales</taxon>
        <taxon>Naviculaceae</taxon>
        <taxon>Craspedostauros</taxon>
    </lineage>
</organism>
<evidence type="ECO:0000256" key="4">
    <source>
        <dbReference type="ARBA" id="ARBA00022692"/>
    </source>
</evidence>
<keyword evidence="3" id="KW-0813">Transport</keyword>
<dbReference type="PROSITE" id="PS50893">
    <property type="entry name" value="ABC_TRANSPORTER_2"/>
    <property type="match status" value="2"/>
</dbReference>
<protein>
    <recommendedName>
        <fullName evidence="12">ABC transporter domain-containing protein</fullName>
    </recommendedName>
</protein>
<dbReference type="FunFam" id="3.40.50.300:FF:000298">
    <property type="entry name" value="ATP-binding cassette sub-family A member 12"/>
    <property type="match status" value="1"/>
</dbReference>
<dbReference type="Pfam" id="PF00005">
    <property type="entry name" value="ABC_tran"/>
    <property type="match status" value="2"/>
</dbReference>
<sequence length="1989" mass="220347">MLCSRSFGALMRRNLIYRKRNLIGTLFEFALPVGFVAILLAIKSSLEGNDSFSAKTVAASFPDESIVPYSFGDYVKALQAQRKCIADLSGEELFESTLDLPDFIQDKIPSKFFGGIYGNEFRISGMNNDGFNWQVPFVKCDSTECDKNVEDGKPDASELCEYSALGVVSRTADDAVAKQQADDFTEYIYTRYPELNQSNPDVNLPFSFDFVQRFDSNSALESYVKSGNYKKGDTPKITLAIVFDGLTNPDINYDYRIRVNSTNFNAPEEAARPATVTTPPTYKSFERYAKDDSNSCPLDDGFPEIGMNETSCTNQYIYNGALVIQRLVGDWIMEAEGAKDLGFFVSEHGVQYAPFPSFEYEENGFYEAIAEFASLLITLGLLYPVSAMIRYVVQEKELRQKELMKMMSVTESDIGWSWFLTFWSFHLVTAVVTALAFNGLYENSDFGYILFFWIFTFTAVIVFCLFISAFFAKATKATLVGLLFFFCGYFLTLITTFEDGNIGTIGLISLHPVAAFSYGINEIGRLEDAGIGLKPGSIDETDNPSGYTFTNALNNLIVDCVLWGVLTWYANRVIVLELGQPLPWYFPFTKSYWCPGSVNSQTDENEDEEVVYQDGIPAEEVSDSVKAQKRQGKSIEVRNLRKTFGEKTAVDGLSMSLYRDQITALLGHNGAGKTTTISMLTGMIAPTEGYATIGGRDIRTNMTSIRQEIGICLQHDCLFPMLTVREHVQFFARIKGMYNKMSAQEAEEKIDQSIEDVALHEKRNTFSKNLSGGMKRKLSVAIAFCGDSKTVLLDEPTSGMDPFSRRFTWNVIRQYRRDRCIILTTHFMDEADILGDRIAIMSAGRLRCIGSSLFLKKTYGVGYQLTIEKQPQDVVAGTKEEIDDSLTEIVKGSVPDCTLLSNVGTELSFQLPLAAASSFKGMFDGLDDKVDNGNIVTYGVGITTLDEVFLLVARGDSANNSKSRMASSRMQIDNGDESAPPADQSVMKDEDDGEKSSRSRIDFDKEDLFNTHVTALFQKRALNFKRDKKAWVCTTILPSFFVLIGLILNKYVVVEPDMKSLELTLDDYNDGISIDRNPIPFNEPNSSYFCQNARCADPVPIVELDETGESYTFCGVAATLPDLPQCTITQSQEIADGLQEFGAFGVPTDQSNVFDASEFLFDTASSFAASTYGALFFTHFPDSVLDSNGTGSSYADATIARCQEQVVGQDYVNPNECQNYGGIGYTIRYNYTALHVAPLYQTLADEAIVREATGDNNFRIRTTIHPLPKTSVEEAFDEGDNAFVTWFLVTLSFPFIAGSFATFVVTERESKAKHLQTVAGVKPAAYWVSTWLWDVANYQFPLWLTIILLFIFDISVFTTSTRNVISAIICLLIFFGPAAASFSYIVSFFFTSPSMCNLILIISGFLIGLGGTLATFIMRIIAEDNENPDENLLNITKAVEWILRFIPSFNLSKGLFSCMNIEIIELLSGSEITAWDEEIALYEIIFLAWQSIIYLLIAMKIDQLSSNPEAVIMYQKVIDILCLRMIFCPVRQHSELQTEVPDDSDVIAEQERVQSGGANNDMIVIDKLSKVYSNGKVAVNNISLGIPPGQCFSLLGINGAGKTTTMGMLTAEFPPTTGDATLAGFSVSREPEKTRRRVGYCPQFDAHFTNMTGREHIELYASIKGVPPDLVKEAAASKLAEVGLNDFDSDRVSMGYSGGMKRRLSLACATIGQPQIVFLDECSTGVDPVARREIWQMVSDMVNGGNIPQEERTSVILTTHSMEEAEALCPRIAIMAGGKIRCIGSAQHLKDKFGQGYQVEMKIKDAETRDVDYKTYLERIAGGAGVSAGTQVEADTDVEVAVDDTNAVMLTLDQVQQGLRAVTGDGYLADMINLDNPNGYGVYKAASSPVGVEIGEVASFATVEVRMRQLHNFVATNYPDSTMRERQDTKARYEVSSRGVKISSIFQSIEENKDSLAVAEYGVSQTSLEQVFNMHAAEAERLKRGTNDG</sequence>
<comment type="similarity">
    <text evidence="2">Belongs to the ABC transporter superfamily. ABCA family.</text>
</comment>
<dbReference type="PANTHER" id="PTHR19229">
    <property type="entry name" value="ATP-BINDING CASSETTE TRANSPORTER SUBFAMILY A ABCA"/>
    <property type="match status" value="1"/>
</dbReference>
<evidence type="ECO:0000256" key="6">
    <source>
        <dbReference type="ARBA" id="ARBA00022741"/>
    </source>
</evidence>
<dbReference type="InterPro" id="IPR026082">
    <property type="entry name" value="ABCA"/>
</dbReference>
<comment type="subcellular location">
    <subcellularLocation>
        <location evidence="1">Membrane</location>
        <topology evidence="1">Multi-pass membrane protein</topology>
    </subcellularLocation>
</comment>
<dbReference type="CDD" id="cd03263">
    <property type="entry name" value="ABC_subfamily_A"/>
    <property type="match status" value="2"/>
</dbReference>
<dbReference type="PROSITE" id="PS00211">
    <property type="entry name" value="ABC_TRANSPORTER_1"/>
    <property type="match status" value="2"/>
</dbReference>
<evidence type="ECO:0000256" key="3">
    <source>
        <dbReference type="ARBA" id="ARBA00022448"/>
    </source>
</evidence>
<feature type="transmembrane region" description="Helical" evidence="11">
    <location>
        <begin position="479"/>
        <end position="496"/>
    </location>
</feature>
<dbReference type="InterPro" id="IPR003439">
    <property type="entry name" value="ABC_transporter-like_ATP-bd"/>
</dbReference>
<keyword evidence="4 11" id="KW-0812">Transmembrane</keyword>
<evidence type="ECO:0000256" key="5">
    <source>
        <dbReference type="ARBA" id="ARBA00022737"/>
    </source>
</evidence>
<feature type="region of interest" description="Disordered" evidence="10">
    <location>
        <begin position="959"/>
        <end position="999"/>
    </location>
</feature>
<dbReference type="GO" id="GO:0140359">
    <property type="term" value="F:ABC-type transporter activity"/>
    <property type="evidence" value="ECO:0007669"/>
    <property type="project" value="InterPro"/>
</dbReference>
<reference evidence="13" key="1">
    <citation type="submission" date="2021-01" db="EMBL/GenBank/DDBJ databases">
        <authorList>
            <person name="Corre E."/>
            <person name="Pelletier E."/>
            <person name="Niang G."/>
            <person name="Scheremetjew M."/>
            <person name="Finn R."/>
            <person name="Kale V."/>
            <person name="Holt S."/>
            <person name="Cochrane G."/>
            <person name="Meng A."/>
            <person name="Brown T."/>
            <person name="Cohen L."/>
        </authorList>
    </citation>
    <scope>NUCLEOTIDE SEQUENCE</scope>
    <source>
        <strain evidence="13">CCMP3328</strain>
    </source>
</reference>
<dbReference type="InterPro" id="IPR056264">
    <property type="entry name" value="R2_ABCA1-4-like"/>
</dbReference>
<dbReference type="InterPro" id="IPR027417">
    <property type="entry name" value="P-loop_NTPase"/>
</dbReference>
<dbReference type="GO" id="GO:0016020">
    <property type="term" value="C:membrane"/>
    <property type="evidence" value="ECO:0007669"/>
    <property type="project" value="UniProtKB-SubCell"/>
</dbReference>
<keyword evidence="8 11" id="KW-1133">Transmembrane helix</keyword>